<gene>
    <name evidence="15" type="ordered locus">Cyan7822_2546</name>
</gene>
<dbReference type="EC" id="2.7.13.3" evidence="3"/>
<comment type="catalytic activity">
    <reaction evidence="1">
        <text>ATP + protein L-histidine = ADP + protein N-phospho-L-histidine.</text>
        <dbReference type="EC" id="2.7.13.3"/>
    </reaction>
</comment>
<evidence type="ECO:0000256" key="12">
    <source>
        <dbReference type="SAM" id="Phobius"/>
    </source>
</evidence>
<name>E0UHY8_GLOV7</name>
<dbReference type="FunFam" id="1.10.287.130:FF:000038">
    <property type="entry name" value="Sensory transduction histidine kinase"/>
    <property type="match status" value="1"/>
</dbReference>
<keyword evidence="8" id="KW-0067">ATP-binding</keyword>
<dbReference type="PROSITE" id="PS50109">
    <property type="entry name" value="HIS_KIN"/>
    <property type="match status" value="1"/>
</dbReference>
<evidence type="ECO:0000256" key="3">
    <source>
        <dbReference type="ARBA" id="ARBA00012438"/>
    </source>
</evidence>
<dbReference type="InterPro" id="IPR005467">
    <property type="entry name" value="His_kinase_dom"/>
</dbReference>
<dbReference type="SUPFAM" id="SSF55785">
    <property type="entry name" value="PYP-like sensor domain (PAS domain)"/>
    <property type="match status" value="1"/>
</dbReference>
<evidence type="ECO:0000256" key="8">
    <source>
        <dbReference type="ARBA" id="ARBA00022840"/>
    </source>
</evidence>
<organism evidence="15 16">
    <name type="scientific">Gloeothece verrucosa (strain PCC 7822)</name>
    <name type="common">Cyanothece sp. (strain PCC 7822)</name>
    <dbReference type="NCBI Taxonomy" id="497965"/>
    <lineage>
        <taxon>Bacteria</taxon>
        <taxon>Bacillati</taxon>
        <taxon>Cyanobacteriota</taxon>
        <taxon>Cyanophyceae</taxon>
        <taxon>Oscillatoriophycideae</taxon>
        <taxon>Chroococcales</taxon>
        <taxon>Aphanothecaceae</taxon>
        <taxon>Gloeothece</taxon>
        <taxon>Gloeothece verrucosa</taxon>
    </lineage>
</organism>
<dbReference type="SMART" id="SM00387">
    <property type="entry name" value="HATPase_c"/>
    <property type="match status" value="1"/>
</dbReference>
<dbReference type="InterPro" id="IPR036097">
    <property type="entry name" value="HisK_dim/P_sf"/>
</dbReference>
<evidence type="ECO:0000313" key="15">
    <source>
        <dbReference type="EMBL" id="ADN14518.1"/>
    </source>
</evidence>
<dbReference type="GO" id="GO:0005886">
    <property type="term" value="C:plasma membrane"/>
    <property type="evidence" value="ECO:0007669"/>
    <property type="project" value="TreeGrafter"/>
</dbReference>
<sequence length="667" mass="73523">MRKRNPRNGSLATRLTIAMTTLVIFAITSVTLLSLRRQQETFQAELQQQAEILLNTLVVTSADPLYFLDVSFLKELMGELGEDKVLVAGYVYDKDGRILADAHHAGILTYGVKPNAFGQQLVKSPHIQFFWQQDRLIAGKAVFLGHQTVGAVSVGLSTEPLKAKMNAVRDQGIAVALAAALIGTFISLLLSRSITEPLKQMTGATQRLAGGDLSQTISINTNDELAVLADSFNSMTFQLRNLIDGIQHRAEQLRQSEGKNRALLNAIPDLILLLNQQGIVLDCKYKSLKENSLPANFEEIIGKTVQEVFAPSIAELLLYYTHNALINDELQIFEYEQLLKDKKHYYEARIMVSGRKEVLTLIRDITKNKLAQAQWQQAKEAAEAANHAKSAFLASMSHELRTPLNGILGLSQLLLEDAEEEGYIEFIDDLKQIHQSGLHLLSLIEDILDISKIEAGKMTLYPETFDLPVLINEVKNTIQPLIKKNNNTLEVKLSNALGAMVADRKRVKQILLNLLSNAAKFTDHGQIILTVTRQEKDHLITAESSPQTNGNQSPKMNQINGYASPPTQATVSDISASSDWVIFSISDTGIGMTTEQMNKIFQPFVQADSSTTKKYGGTGLGLSICQRFCEMMGGSISVNSEVAVGSTFSVSLPTRVSQLVETYSGFN</sequence>
<dbReference type="Gene3D" id="3.30.450.20">
    <property type="entry name" value="PAS domain"/>
    <property type="match status" value="1"/>
</dbReference>
<dbReference type="GO" id="GO:0005524">
    <property type="term" value="F:ATP binding"/>
    <property type="evidence" value="ECO:0007669"/>
    <property type="project" value="UniProtKB-KW"/>
</dbReference>
<evidence type="ECO:0000256" key="2">
    <source>
        <dbReference type="ARBA" id="ARBA00004370"/>
    </source>
</evidence>
<dbReference type="Gene3D" id="3.30.565.10">
    <property type="entry name" value="Histidine kinase-like ATPase, C-terminal domain"/>
    <property type="match status" value="1"/>
</dbReference>
<feature type="compositionally biased region" description="Polar residues" evidence="11">
    <location>
        <begin position="542"/>
        <end position="564"/>
    </location>
</feature>
<protein>
    <recommendedName>
        <fullName evidence="3">histidine kinase</fullName>
        <ecNumber evidence="3">2.7.13.3</ecNumber>
    </recommendedName>
</protein>
<dbReference type="SUPFAM" id="SSF158472">
    <property type="entry name" value="HAMP domain-like"/>
    <property type="match status" value="1"/>
</dbReference>
<evidence type="ECO:0000256" key="11">
    <source>
        <dbReference type="SAM" id="MobiDB-lite"/>
    </source>
</evidence>
<dbReference type="PROSITE" id="PS50885">
    <property type="entry name" value="HAMP"/>
    <property type="match status" value="1"/>
</dbReference>
<keyword evidence="12" id="KW-1133">Transmembrane helix</keyword>
<accession>E0UHY8</accession>
<dbReference type="eggNOG" id="COG5002">
    <property type="taxonomic scope" value="Bacteria"/>
</dbReference>
<dbReference type="OrthoDB" id="510512at2"/>
<dbReference type="InterPro" id="IPR003594">
    <property type="entry name" value="HATPase_dom"/>
</dbReference>
<dbReference type="InterPro" id="IPR036890">
    <property type="entry name" value="HATPase_C_sf"/>
</dbReference>
<dbReference type="Pfam" id="PF02518">
    <property type="entry name" value="HATPase_c"/>
    <property type="match status" value="1"/>
</dbReference>
<evidence type="ECO:0000256" key="9">
    <source>
        <dbReference type="ARBA" id="ARBA00023012"/>
    </source>
</evidence>
<feature type="transmembrane region" description="Helical" evidence="12">
    <location>
        <begin position="172"/>
        <end position="190"/>
    </location>
</feature>
<evidence type="ECO:0000256" key="7">
    <source>
        <dbReference type="ARBA" id="ARBA00022777"/>
    </source>
</evidence>
<proteinExistence type="predicted"/>
<dbReference type="Gene3D" id="1.10.287.130">
    <property type="match status" value="1"/>
</dbReference>
<dbReference type="PRINTS" id="PR00344">
    <property type="entry name" value="BCTRLSENSOR"/>
</dbReference>
<evidence type="ECO:0000256" key="1">
    <source>
        <dbReference type="ARBA" id="ARBA00000085"/>
    </source>
</evidence>
<dbReference type="SUPFAM" id="SSF47384">
    <property type="entry name" value="Homodimeric domain of signal transducing histidine kinase"/>
    <property type="match status" value="1"/>
</dbReference>
<dbReference type="GO" id="GO:0000155">
    <property type="term" value="F:phosphorelay sensor kinase activity"/>
    <property type="evidence" value="ECO:0007669"/>
    <property type="project" value="InterPro"/>
</dbReference>
<dbReference type="Pfam" id="PF00512">
    <property type="entry name" value="HisKA"/>
    <property type="match status" value="1"/>
</dbReference>
<evidence type="ECO:0000256" key="10">
    <source>
        <dbReference type="ARBA" id="ARBA00023136"/>
    </source>
</evidence>
<dbReference type="SMART" id="SM00304">
    <property type="entry name" value="HAMP"/>
    <property type="match status" value="1"/>
</dbReference>
<dbReference type="InterPro" id="IPR003661">
    <property type="entry name" value="HisK_dim/P_dom"/>
</dbReference>
<keyword evidence="12" id="KW-0812">Transmembrane</keyword>
<dbReference type="SUPFAM" id="SSF55874">
    <property type="entry name" value="ATPase domain of HSP90 chaperone/DNA topoisomerase II/histidine kinase"/>
    <property type="match status" value="1"/>
</dbReference>
<dbReference type="CDD" id="cd06225">
    <property type="entry name" value="HAMP"/>
    <property type="match status" value="1"/>
</dbReference>
<dbReference type="CDD" id="cd16922">
    <property type="entry name" value="HATPase_EvgS-ArcB-TorS-like"/>
    <property type="match status" value="1"/>
</dbReference>
<reference evidence="16" key="1">
    <citation type="journal article" date="2011" name="MBio">
        <title>Novel metabolic attributes of the genus Cyanothece, comprising a group of unicellular nitrogen-fixing Cyanobacteria.</title>
        <authorList>
            <person name="Bandyopadhyay A."/>
            <person name="Elvitigala T."/>
            <person name="Welsh E."/>
            <person name="Stockel J."/>
            <person name="Liberton M."/>
            <person name="Min H."/>
            <person name="Sherman L.A."/>
            <person name="Pakrasi H.B."/>
        </authorList>
    </citation>
    <scope>NUCLEOTIDE SEQUENCE [LARGE SCALE GENOMIC DNA]</scope>
    <source>
        <strain evidence="16">PCC 7822</strain>
    </source>
</reference>
<dbReference type="KEGG" id="cyj:Cyan7822_2546"/>
<feature type="domain" description="HAMP" evidence="14">
    <location>
        <begin position="192"/>
        <end position="244"/>
    </location>
</feature>
<keyword evidence="5" id="KW-0808">Transferase</keyword>
<dbReference type="Proteomes" id="UP000008206">
    <property type="component" value="Chromosome"/>
</dbReference>
<keyword evidence="7 15" id="KW-0418">Kinase</keyword>
<dbReference type="SMART" id="SM00388">
    <property type="entry name" value="HisKA"/>
    <property type="match status" value="1"/>
</dbReference>
<dbReference type="InterPro" id="IPR004358">
    <property type="entry name" value="Sig_transdc_His_kin-like_C"/>
</dbReference>
<dbReference type="Pfam" id="PF00672">
    <property type="entry name" value="HAMP"/>
    <property type="match status" value="1"/>
</dbReference>
<evidence type="ECO:0000259" key="13">
    <source>
        <dbReference type="PROSITE" id="PS50109"/>
    </source>
</evidence>
<dbReference type="GO" id="GO:0009927">
    <property type="term" value="F:histidine phosphotransfer kinase activity"/>
    <property type="evidence" value="ECO:0007669"/>
    <property type="project" value="TreeGrafter"/>
</dbReference>
<comment type="subcellular location">
    <subcellularLocation>
        <location evidence="2">Membrane</location>
    </subcellularLocation>
</comment>
<dbReference type="HOGENOM" id="CLU_000445_89_6_3"/>
<dbReference type="CDD" id="cd00082">
    <property type="entry name" value="HisKA"/>
    <property type="match status" value="1"/>
</dbReference>
<dbReference type="STRING" id="497965.Cyan7822_2546"/>
<keyword evidence="9" id="KW-0902">Two-component regulatory system</keyword>
<keyword evidence="6" id="KW-0547">Nucleotide-binding</keyword>
<dbReference type="InterPro" id="IPR003660">
    <property type="entry name" value="HAMP_dom"/>
</dbReference>
<dbReference type="AlphaFoldDB" id="E0UHY8"/>
<evidence type="ECO:0000259" key="14">
    <source>
        <dbReference type="PROSITE" id="PS50885"/>
    </source>
</evidence>
<evidence type="ECO:0000313" key="16">
    <source>
        <dbReference type="Proteomes" id="UP000008206"/>
    </source>
</evidence>
<dbReference type="PANTHER" id="PTHR43047:SF63">
    <property type="entry name" value="HISTIDINE KINASE"/>
    <property type="match status" value="1"/>
</dbReference>
<evidence type="ECO:0000256" key="5">
    <source>
        <dbReference type="ARBA" id="ARBA00022679"/>
    </source>
</evidence>
<keyword evidence="16" id="KW-1185">Reference proteome</keyword>
<evidence type="ECO:0000256" key="6">
    <source>
        <dbReference type="ARBA" id="ARBA00022741"/>
    </source>
</evidence>
<dbReference type="Gene3D" id="6.10.340.10">
    <property type="match status" value="1"/>
</dbReference>
<evidence type="ECO:0000256" key="4">
    <source>
        <dbReference type="ARBA" id="ARBA00022553"/>
    </source>
</evidence>
<dbReference type="InterPro" id="IPR035965">
    <property type="entry name" value="PAS-like_dom_sf"/>
</dbReference>
<dbReference type="PANTHER" id="PTHR43047">
    <property type="entry name" value="TWO-COMPONENT HISTIDINE PROTEIN KINASE"/>
    <property type="match status" value="1"/>
</dbReference>
<dbReference type="RefSeq" id="WP_013322623.1">
    <property type="nucleotide sequence ID" value="NC_014501.1"/>
</dbReference>
<keyword evidence="10 12" id="KW-0472">Membrane</keyword>
<feature type="region of interest" description="Disordered" evidence="11">
    <location>
        <begin position="541"/>
        <end position="564"/>
    </location>
</feature>
<feature type="transmembrane region" description="Helical" evidence="12">
    <location>
        <begin position="12"/>
        <end position="35"/>
    </location>
</feature>
<keyword evidence="4" id="KW-0597">Phosphoprotein</keyword>
<feature type="domain" description="Histidine kinase" evidence="13">
    <location>
        <begin position="395"/>
        <end position="656"/>
    </location>
</feature>
<dbReference type="EMBL" id="CP002198">
    <property type="protein sequence ID" value="ADN14518.1"/>
    <property type="molecule type" value="Genomic_DNA"/>
</dbReference>